<proteinExistence type="inferred from homology"/>
<dbReference type="Proteomes" id="UP000613177">
    <property type="component" value="Unassembled WGS sequence"/>
</dbReference>
<dbReference type="InterPro" id="IPR000889">
    <property type="entry name" value="Glutathione_peroxidase"/>
</dbReference>
<dbReference type="InterPro" id="IPR029759">
    <property type="entry name" value="GPX_AS"/>
</dbReference>
<comment type="catalytic activity">
    <reaction evidence="4">
        <text>a hydroperoxide + [thioredoxin]-dithiol = an alcohol + [thioredoxin]-disulfide + H2O</text>
        <dbReference type="Rhea" id="RHEA:62620"/>
        <dbReference type="Rhea" id="RHEA-COMP:10698"/>
        <dbReference type="Rhea" id="RHEA-COMP:10700"/>
        <dbReference type="ChEBI" id="CHEBI:15377"/>
        <dbReference type="ChEBI" id="CHEBI:29950"/>
        <dbReference type="ChEBI" id="CHEBI:30879"/>
        <dbReference type="ChEBI" id="CHEBI:35924"/>
        <dbReference type="ChEBI" id="CHEBI:50058"/>
        <dbReference type="EC" id="1.11.1.24"/>
    </reaction>
</comment>
<dbReference type="Gene3D" id="3.40.30.10">
    <property type="entry name" value="Glutaredoxin"/>
    <property type="match status" value="1"/>
</dbReference>
<dbReference type="GO" id="GO:0034599">
    <property type="term" value="P:cellular response to oxidative stress"/>
    <property type="evidence" value="ECO:0007669"/>
    <property type="project" value="TreeGrafter"/>
</dbReference>
<dbReference type="PANTHER" id="PTHR11592">
    <property type="entry name" value="GLUTATHIONE PEROXIDASE"/>
    <property type="match status" value="1"/>
</dbReference>
<evidence type="ECO:0000256" key="3">
    <source>
        <dbReference type="ARBA" id="ARBA00023002"/>
    </source>
</evidence>
<dbReference type="EMBL" id="JAEPRE010000093">
    <property type="protein sequence ID" value="KAG2232977.1"/>
    <property type="molecule type" value="Genomic_DNA"/>
</dbReference>
<dbReference type="InterPro" id="IPR013766">
    <property type="entry name" value="Thioredoxin_domain"/>
</dbReference>
<protein>
    <recommendedName>
        <fullName evidence="6">Glutathione peroxidase</fullName>
    </recommendedName>
</protein>
<evidence type="ECO:0000313" key="8">
    <source>
        <dbReference type="EMBL" id="KAG2232977.1"/>
    </source>
</evidence>
<dbReference type="PIRSF" id="PIRSF000303">
    <property type="entry name" value="Glutathion_perox"/>
    <property type="match status" value="1"/>
</dbReference>
<sequence>MSSLYNFTVKTIKNTDWDLSSLKGKVVLIANVASKCGLAGQYAGLESLYQKYKDQGFEVIGVPCNQFLNQEIEKACKLKYDITFPLLAKLDVNGANEAPLYKFLKESKPGLFNLTVVKWNFEKFLIDKEGQVYKRYTSTTEPSKIAEDIEELLKK</sequence>
<dbReference type="PROSITE" id="PS00460">
    <property type="entry name" value="GLUTATHIONE_PEROXID_1"/>
    <property type="match status" value="1"/>
</dbReference>
<evidence type="ECO:0000313" key="9">
    <source>
        <dbReference type="Proteomes" id="UP000613177"/>
    </source>
</evidence>
<dbReference type="InterPro" id="IPR036249">
    <property type="entry name" value="Thioredoxin-like_sf"/>
</dbReference>
<reference evidence="8" key="1">
    <citation type="submission" date="2021-01" db="EMBL/GenBank/DDBJ databases">
        <title>Metabolic potential, ecology and presence of endohyphal bacteria is reflected in genomic diversity of Mucoromycotina.</title>
        <authorList>
            <person name="Muszewska A."/>
            <person name="Okrasinska A."/>
            <person name="Steczkiewicz K."/>
            <person name="Drgas O."/>
            <person name="Orlowska M."/>
            <person name="Perlinska-Lenart U."/>
            <person name="Aleksandrzak-Piekarczyk T."/>
            <person name="Szatraj K."/>
            <person name="Zielenkiewicz U."/>
            <person name="Pilsyk S."/>
            <person name="Malc E."/>
            <person name="Mieczkowski P."/>
            <person name="Kruszewska J.S."/>
            <person name="Biernat P."/>
            <person name="Pawlowska J."/>
        </authorList>
    </citation>
    <scope>NUCLEOTIDE SEQUENCE</scope>
    <source>
        <strain evidence="8">WA0000018081</strain>
    </source>
</reference>
<evidence type="ECO:0000256" key="2">
    <source>
        <dbReference type="ARBA" id="ARBA00022559"/>
    </source>
</evidence>
<dbReference type="CDD" id="cd00340">
    <property type="entry name" value="GSH_Peroxidase"/>
    <property type="match status" value="1"/>
</dbReference>
<evidence type="ECO:0000259" key="7">
    <source>
        <dbReference type="PROSITE" id="PS51352"/>
    </source>
</evidence>
<dbReference type="GO" id="GO:0140824">
    <property type="term" value="F:thioredoxin-dependent peroxiredoxin activity"/>
    <property type="evidence" value="ECO:0007669"/>
    <property type="project" value="UniProtKB-EC"/>
</dbReference>
<dbReference type="PRINTS" id="PR01011">
    <property type="entry name" value="GLUTPROXDASE"/>
</dbReference>
<keyword evidence="2 6" id="KW-0575">Peroxidase</keyword>
<dbReference type="PANTHER" id="PTHR11592:SF78">
    <property type="entry name" value="GLUTATHIONE PEROXIDASE"/>
    <property type="match status" value="1"/>
</dbReference>
<dbReference type="SUPFAM" id="SSF52833">
    <property type="entry name" value="Thioredoxin-like"/>
    <property type="match status" value="1"/>
</dbReference>
<dbReference type="PROSITE" id="PS51355">
    <property type="entry name" value="GLUTATHIONE_PEROXID_3"/>
    <property type="match status" value="1"/>
</dbReference>
<evidence type="ECO:0000256" key="6">
    <source>
        <dbReference type="RuleBase" id="RU000499"/>
    </source>
</evidence>
<organism evidence="8 9">
    <name type="scientific">Thamnidium elegans</name>
    <dbReference type="NCBI Taxonomy" id="101142"/>
    <lineage>
        <taxon>Eukaryota</taxon>
        <taxon>Fungi</taxon>
        <taxon>Fungi incertae sedis</taxon>
        <taxon>Mucoromycota</taxon>
        <taxon>Mucoromycotina</taxon>
        <taxon>Mucoromycetes</taxon>
        <taxon>Mucorales</taxon>
        <taxon>Mucorineae</taxon>
        <taxon>Mucoraceae</taxon>
        <taxon>Thamnidium</taxon>
    </lineage>
</organism>
<dbReference type="Pfam" id="PF00255">
    <property type="entry name" value="GSHPx"/>
    <property type="match status" value="1"/>
</dbReference>
<comment type="similarity">
    <text evidence="1 6">Belongs to the glutathione peroxidase family.</text>
</comment>
<dbReference type="FunFam" id="3.40.30.10:FF:000010">
    <property type="entry name" value="Glutathione peroxidase"/>
    <property type="match status" value="1"/>
</dbReference>
<feature type="active site" evidence="5">
    <location>
        <position position="36"/>
    </location>
</feature>
<evidence type="ECO:0000256" key="4">
    <source>
        <dbReference type="ARBA" id="ARBA00049091"/>
    </source>
</evidence>
<evidence type="ECO:0000256" key="5">
    <source>
        <dbReference type="PIRSR" id="PIRSR000303-1"/>
    </source>
</evidence>
<name>A0A8H7SRI2_9FUNG</name>
<dbReference type="PROSITE" id="PS51352">
    <property type="entry name" value="THIOREDOXIN_2"/>
    <property type="match status" value="1"/>
</dbReference>
<keyword evidence="3 6" id="KW-0560">Oxidoreductase</keyword>
<comment type="caution">
    <text evidence="8">The sequence shown here is derived from an EMBL/GenBank/DDBJ whole genome shotgun (WGS) entry which is preliminary data.</text>
</comment>
<feature type="domain" description="Thioredoxin" evidence="7">
    <location>
        <begin position="1"/>
        <end position="154"/>
    </location>
</feature>
<accession>A0A8H7SRI2</accession>
<gene>
    <name evidence="8" type="ORF">INT48_001040</name>
</gene>
<keyword evidence="9" id="KW-1185">Reference proteome</keyword>
<dbReference type="AlphaFoldDB" id="A0A8H7SRI2"/>
<evidence type="ECO:0000256" key="1">
    <source>
        <dbReference type="ARBA" id="ARBA00006926"/>
    </source>
</evidence>